<evidence type="ECO:0008006" key="4">
    <source>
        <dbReference type="Google" id="ProtNLM"/>
    </source>
</evidence>
<evidence type="ECO:0000313" key="1">
    <source>
        <dbReference type="EMBL" id="GLS83801.1"/>
    </source>
</evidence>
<dbReference type="Proteomes" id="UP001157439">
    <property type="component" value="Unassembled WGS sequence"/>
</dbReference>
<dbReference type="EMBL" id="BSPO01000003">
    <property type="protein sequence ID" value="GLS83801.1"/>
    <property type="molecule type" value="Genomic_DNA"/>
</dbReference>
<dbReference type="AlphaFoldDB" id="A0AA37WWV1"/>
<accession>A0AA37WWV1</accession>
<comment type="caution">
    <text evidence="2">The sequence shown here is derived from an EMBL/GenBank/DDBJ whole genome shotgun (WGS) entry which is preliminary data.</text>
</comment>
<keyword evidence="3" id="KW-1185">Reference proteome</keyword>
<gene>
    <name evidence="1" type="ORF">GCM10007894_17780</name>
    <name evidence="2" type="ORF">GCM10007894_19050</name>
</gene>
<name>A0AA37WWV1_9GAMM</name>
<proteinExistence type="predicted"/>
<evidence type="ECO:0000313" key="3">
    <source>
        <dbReference type="Proteomes" id="UP001157439"/>
    </source>
</evidence>
<dbReference type="RefSeq" id="WP_095500284.1">
    <property type="nucleotide sequence ID" value="NZ_BSPO01000003.1"/>
</dbReference>
<dbReference type="InterPro" id="IPR009784">
    <property type="entry name" value="DUF1349"/>
</dbReference>
<sequence>MFDITHWQRLNDHPAHWRIDNQTLSVNVSQGNIWGYGNAPVNNLFLLPVKEDDINAQVTVTLTPKRPYEQAGLALYWDDDNYIKISKEMFNGRLSLVFVVEAAGRPAIEAMTDFTESVVRLGITKQGSDVSVHFAPLSPDQQVHWQTLGKTQSLAGNPQGIMLYTFGGSGQADNAAQFSAFSY</sequence>
<dbReference type="InterPro" id="IPR013320">
    <property type="entry name" value="ConA-like_dom_sf"/>
</dbReference>
<evidence type="ECO:0000313" key="2">
    <source>
        <dbReference type="EMBL" id="GLS83928.1"/>
    </source>
</evidence>
<organism evidence="2 3">
    <name type="scientific">Paraferrimonas haliotis</name>
    <dbReference type="NCBI Taxonomy" id="2013866"/>
    <lineage>
        <taxon>Bacteria</taxon>
        <taxon>Pseudomonadati</taxon>
        <taxon>Pseudomonadota</taxon>
        <taxon>Gammaproteobacteria</taxon>
        <taxon>Alteromonadales</taxon>
        <taxon>Ferrimonadaceae</taxon>
        <taxon>Paraferrimonas</taxon>
    </lineage>
</organism>
<reference evidence="2 3" key="1">
    <citation type="journal article" date="2014" name="Int. J. Syst. Evol. Microbiol.">
        <title>Complete genome sequence of Corynebacterium casei LMG S-19264T (=DSM 44701T), isolated from a smear-ripened cheese.</title>
        <authorList>
            <consortium name="US DOE Joint Genome Institute (JGI-PGF)"/>
            <person name="Walter F."/>
            <person name="Albersmeier A."/>
            <person name="Kalinowski J."/>
            <person name="Ruckert C."/>
        </authorList>
    </citation>
    <scope>NUCLEOTIDE SEQUENCE [LARGE SCALE GENOMIC DNA]</scope>
    <source>
        <strain evidence="2 3">NBRC 112785</strain>
    </source>
</reference>
<dbReference type="SUPFAM" id="SSF49899">
    <property type="entry name" value="Concanavalin A-like lectins/glucanases"/>
    <property type="match status" value="1"/>
</dbReference>
<dbReference type="Gene3D" id="2.60.120.200">
    <property type="match status" value="1"/>
</dbReference>
<dbReference type="EMBL" id="BSPO01000003">
    <property type="protein sequence ID" value="GLS83928.1"/>
    <property type="molecule type" value="Genomic_DNA"/>
</dbReference>
<protein>
    <recommendedName>
        <fullName evidence="4">Beta-xylosidase C-terminal Concanavalin A-like domain-containing protein</fullName>
    </recommendedName>
</protein>
<dbReference type="Pfam" id="PF07081">
    <property type="entry name" value="DUF1349"/>
    <property type="match status" value="1"/>
</dbReference>
<reference evidence="2" key="2">
    <citation type="submission" date="2023-01" db="EMBL/GenBank/DDBJ databases">
        <title>Draft genome sequence of Paraferrimonas haliotis strain NBRC 112785.</title>
        <authorList>
            <person name="Sun Q."/>
            <person name="Mori K."/>
        </authorList>
    </citation>
    <scope>NUCLEOTIDE SEQUENCE</scope>
    <source>
        <strain evidence="2">NBRC 112785</strain>
    </source>
</reference>